<dbReference type="AlphaFoldDB" id="A0A3N1CW96"/>
<evidence type="ECO:0000256" key="1">
    <source>
        <dbReference type="ARBA" id="ARBA00023015"/>
    </source>
</evidence>
<dbReference type="Proteomes" id="UP000272400">
    <property type="component" value="Unassembled WGS sequence"/>
</dbReference>
<proteinExistence type="predicted"/>
<sequence>MSAGTVTGGTRPERGGATRELILRTAERLFAEHGVYTVSNRQISEAAGQGNSAAVGYHFGTKTDLVRAIARSHAEDVERHRAVLVAEAFGSAETRDWVRGLVVPITAHLAELGSPTWWARFGAQVSTDPALHRIAVEESLDSPSLRLLLEGMNRCLPDIPPEARMRRWAMGRHLTVHLCAEREREMAEGATDPSGWDDLAADLVDAIVGIWHAPVSRRPS</sequence>
<feature type="domain" description="HTH tetR-type" evidence="4">
    <location>
        <begin position="22"/>
        <end position="69"/>
    </location>
</feature>
<keyword evidence="1" id="KW-0805">Transcription regulation</keyword>
<dbReference type="Pfam" id="PF17939">
    <property type="entry name" value="TetR_C_30"/>
    <property type="match status" value="1"/>
</dbReference>
<reference evidence="6 7" key="1">
    <citation type="submission" date="2018-11" db="EMBL/GenBank/DDBJ databases">
        <title>Sequencing the genomes of 1000 actinobacteria strains.</title>
        <authorList>
            <person name="Klenk H.-P."/>
        </authorList>
    </citation>
    <scope>NUCLEOTIDE SEQUENCE [LARGE SCALE GENOMIC DNA]</scope>
    <source>
        <strain evidence="6 7">DSM 44254</strain>
    </source>
</reference>
<dbReference type="PANTHER" id="PTHR30055:SF234">
    <property type="entry name" value="HTH-TYPE TRANSCRIPTIONAL REGULATOR BETI"/>
    <property type="match status" value="1"/>
</dbReference>
<gene>
    <name evidence="6" type="ORF">EDD29_3107</name>
</gene>
<dbReference type="EMBL" id="RJKE01000001">
    <property type="protein sequence ID" value="ROO85561.1"/>
    <property type="molecule type" value="Genomic_DNA"/>
</dbReference>
<dbReference type="GO" id="GO:0003700">
    <property type="term" value="F:DNA-binding transcription factor activity"/>
    <property type="evidence" value="ECO:0007669"/>
    <property type="project" value="TreeGrafter"/>
</dbReference>
<keyword evidence="7" id="KW-1185">Reference proteome</keyword>
<dbReference type="PANTHER" id="PTHR30055">
    <property type="entry name" value="HTH-TYPE TRANSCRIPTIONAL REGULATOR RUTR"/>
    <property type="match status" value="1"/>
</dbReference>
<evidence type="ECO:0000259" key="5">
    <source>
        <dbReference type="Pfam" id="PF17939"/>
    </source>
</evidence>
<dbReference type="InterPro" id="IPR009057">
    <property type="entry name" value="Homeodomain-like_sf"/>
</dbReference>
<dbReference type="OrthoDB" id="2356263at2"/>
<dbReference type="RefSeq" id="WP_123665053.1">
    <property type="nucleotide sequence ID" value="NZ_RJKE01000001.1"/>
</dbReference>
<protein>
    <submittedName>
        <fullName evidence="6">TetR family transcriptional regulator</fullName>
    </submittedName>
</protein>
<dbReference type="Pfam" id="PF00440">
    <property type="entry name" value="TetR_N"/>
    <property type="match status" value="1"/>
</dbReference>
<comment type="caution">
    <text evidence="6">The sequence shown here is derived from an EMBL/GenBank/DDBJ whole genome shotgun (WGS) entry which is preliminary data.</text>
</comment>
<keyword evidence="2" id="KW-0238">DNA-binding</keyword>
<evidence type="ECO:0000313" key="7">
    <source>
        <dbReference type="Proteomes" id="UP000272400"/>
    </source>
</evidence>
<dbReference type="InterPro" id="IPR050109">
    <property type="entry name" value="HTH-type_TetR-like_transc_reg"/>
</dbReference>
<dbReference type="GO" id="GO:0000976">
    <property type="term" value="F:transcription cis-regulatory region binding"/>
    <property type="evidence" value="ECO:0007669"/>
    <property type="project" value="TreeGrafter"/>
</dbReference>
<dbReference type="SUPFAM" id="SSF46689">
    <property type="entry name" value="Homeodomain-like"/>
    <property type="match status" value="1"/>
</dbReference>
<organism evidence="6 7">
    <name type="scientific">Actinocorallia herbida</name>
    <dbReference type="NCBI Taxonomy" id="58109"/>
    <lineage>
        <taxon>Bacteria</taxon>
        <taxon>Bacillati</taxon>
        <taxon>Actinomycetota</taxon>
        <taxon>Actinomycetes</taxon>
        <taxon>Streptosporangiales</taxon>
        <taxon>Thermomonosporaceae</taxon>
        <taxon>Actinocorallia</taxon>
    </lineage>
</organism>
<evidence type="ECO:0000313" key="6">
    <source>
        <dbReference type="EMBL" id="ROO85561.1"/>
    </source>
</evidence>
<evidence type="ECO:0000256" key="3">
    <source>
        <dbReference type="ARBA" id="ARBA00023163"/>
    </source>
</evidence>
<dbReference type="Gene3D" id="1.10.357.10">
    <property type="entry name" value="Tetracycline Repressor, domain 2"/>
    <property type="match status" value="1"/>
</dbReference>
<keyword evidence="3" id="KW-0804">Transcription</keyword>
<feature type="domain" description="PsrA tetracyclin repressor-like C-terminal" evidence="5">
    <location>
        <begin position="118"/>
        <end position="209"/>
    </location>
</feature>
<name>A0A3N1CW96_9ACTN</name>
<accession>A0A3N1CW96</accession>
<evidence type="ECO:0000256" key="2">
    <source>
        <dbReference type="ARBA" id="ARBA00023125"/>
    </source>
</evidence>
<dbReference type="InterPro" id="IPR041586">
    <property type="entry name" value="PsrA_TetR_C"/>
</dbReference>
<evidence type="ECO:0000259" key="4">
    <source>
        <dbReference type="Pfam" id="PF00440"/>
    </source>
</evidence>
<dbReference type="InterPro" id="IPR001647">
    <property type="entry name" value="HTH_TetR"/>
</dbReference>